<dbReference type="VEuPathDB" id="MicrosporidiaDB:CWI39_0783p0010"/>
<dbReference type="AlphaFoldDB" id="A0A4Q9LHP3"/>
<accession>A0A4Q9LHP3</accession>
<evidence type="ECO:0000313" key="3">
    <source>
        <dbReference type="Proteomes" id="UP000291404"/>
    </source>
</evidence>
<keyword evidence="1" id="KW-0472">Membrane</keyword>
<dbReference type="EMBL" id="PITI01000244">
    <property type="protein sequence ID" value="TBU07659.1"/>
    <property type="molecule type" value="Genomic_DNA"/>
</dbReference>
<comment type="caution">
    <text evidence="2">The sequence shown here is derived from an EMBL/GenBank/DDBJ whole genome shotgun (WGS) entry which is preliminary data.</text>
</comment>
<evidence type="ECO:0000256" key="1">
    <source>
        <dbReference type="SAM" id="Phobius"/>
    </source>
</evidence>
<evidence type="ECO:0000313" key="2">
    <source>
        <dbReference type="EMBL" id="TBU07659.1"/>
    </source>
</evidence>
<proteinExistence type="predicted"/>
<keyword evidence="1" id="KW-1133">Transmembrane helix</keyword>
<feature type="transmembrane region" description="Helical" evidence="1">
    <location>
        <begin position="12"/>
        <end position="29"/>
    </location>
</feature>
<sequence>MKFGKRYSHINFFYFSFGFYILFFVYYSSERDIVFNVLKDNKDIYSNSIATETECLCQIKRGSILDTKVIDCFKEMLFRNENMQYNQYVIKDTAKFSHSFEPFEKLKDMNSNIEIFLCQHIKDINLFILILNTLDIKYVHISELNETNVTDYCLVLKNIKKKVEEILFFKVYIFSEIIRCIDANLNFINIKKIVFIRSKIENYLILLDYLKKMSEFIFFEETRPSKINIVAQINDLENLKLIKEIEINMLQHGYQEYSLKKLVPYLKIMPLKFKLLEVVNIASKYWQIECYFDYKDIFYNISITLTNLDFIKENIKKLRIADSKITSNFIADILNINKLKSQKIKNCDISFKDDDIEIRNKSIKYFCFRSKNHDDFGYFYQFVNFMTEVKDVYFTFSSTLKFNPSETQIFYIKELNIENIQRLFIWVDFQGHI</sequence>
<dbReference type="VEuPathDB" id="MicrosporidiaDB:CWI36_0244p0020"/>
<organism evidence="2 3">
    <name type="scientific">Hamiltosporidium magnivora</name>
    <dbReference type="NCBI Taxonomy" id="148818"/>
    <lineage>
        <taxon>Eukaryota</taxon>
        <taxon>Fungi</taxon>
        <taxon>Fungi incertae sedis</taxon>
        <taxon>Microsporidia</taxon>
        <taxon>Dubosqiidae</taxon>
        <taxon>Hamiltosporidium</taxon>
    </lineage>
</organism>
<gene>
    <name evidence="2" type="ORF">CWI36_0244p0020</name>
</gene>
<dbReference type="Proteomes" id="UP000291404">
    <property type="component" value="Unassembled WGS sequence"/>
</dbReference>
<keyword evidence="1" id="KW-0812">Transmembrane</keyword>
<name>A0A4Q9LHP3_9MICR</name>
<reference evidence="2 3" key="1">
    <citation type="submission" date="2017-12" db="EMBL/GenBank/DDBJ databases">
        <authorList>
            <person name="Pombert J.-F."/>
            <person name="Haag K.L."/>
            <person name="Ebert D."/>
        </authorList>
    </citation>
    <scope>NUCLEOTIDE SEQUENCE [LARGE SCALE GENOMIC DNA]</scope>
    <source>
        <strain evidence="2">BE-OM-2</strain>
    </source>
</reference>
<keyword evidence="3" id="KW-1185">Reference proteome</keyword>
<protein>
    <submittedName>
        <fullName evidence="2">Uncharacterized protein</fullName>
    </submittedName>
</protein>